<proteinExistence type="predicted"/>
<evidence type="ECO:0000313" key="3">
    <source>
        <dbReference type="WBParaSite" id="SCUD_0001941201-mRNA-1"/>
    </source>
</evidence>
<name>A0A183KWG5_9TREM</name>
<accession>A0A183KWG5</accession>
<protein>
    <submittedName>
        <fullName evidence="3">DHC_N2 domain-containing protein</fullName>
    </submittedName>
</protein>
<dbReference type="Proteomes" id="UP000279833">
    <property type="component" value="Unassembled WGS sequence"/>
</dbReference>
<evidence type="ECO:0000313" key="1">
    <source>
        <dbReference type="EMBL" id="VDP69022.1"/>
    </source>
</evidence>
<gene>
    <name evidence="1" type="ORF">SCUD_LOCUS19409</name>
</gene>
<sequence length="73" mass="8550">MAAMMMLKLKMHWTTGQTTLQRLNTEFLRNTDKLNEIKVTLNNRPQALQGLLAEEETTMAEKWEWIKEPLTST</sequence>
<dbReference type="WBParaSite" id="SCUD_0001941201-mRNA-1">
    <property type="protein sequence ID" value="SCUD_0001941201-mRNA-1"/>
    <property type="gene ID" value="SCUD_0001941201"/>
</dbReference>
<dbReference type="AlphaFoldDB" id="A0A183KWG5"/>
<evidence type="ECO:0000313" key="2">
    <source>
        <dbReference type="Proteomes" id="UP000279833"/>
    </source>
</evidence>
<keyword evidence="2" id="KW-1185">Reference proteome</keyword>
<reference evidence="3" key="1">
    <citation type="submission" date="2016-06" db="UniProtKB">
        <authorList>
            <consortium name="WormBaseParasite"/>
        </authorList>
    </citation>
    <scope>IDENTIFICATION</scope>
</reference>
<reference evidence="1 2" key="2">
    <citation type="submission" date="2018-11" db="EMBL/GenBank/DDBJ databases">
        <authorList>
            <consortium name="Pathogen Informatics"/>
        </authorList>
    </citation>
    <scope>NUCLEOTIDE SEQUENCE [LARGE SCALE GENOMIC DNA]</scope>
    <source>
        <strain evidence="1">Dakar</strain>
        <strain evidence="2">Dakar, Senegal</strain>
    </source>
</reference>
<organism evidence="3">
    <name type="scientific">Schistosoma curassoni</name>
    <dbReference type="NCBI Taxonomy" id="6186"/>
    <lineage>
        <taxon>Eukaryota</taxon>
        <taxon>Metazoa</taxon>
        <taxon>Spiralia</taxon>
        <taxon>Lophotrochozoa</taxon>
        <taxon>Platyhelminthes</taxon>
        <taxon>Trematoda</taxon>
        <taxon>Digenea</taxon>
        <taxon>Strigeidida</taxon>
        <taxon>Schistosomatoidea</taxon>
        <taxon>Schistosomatidae</taxon>
        <taxon>Schistosoma</taxon>
    </lineage>
</organism>
<dbReference type="EMBL" id="UZAK01042464">
    <property type="protein sequence ID" value="VDP69022.1"/>
    <property type="molecule type" value="Genomic_DNA"/>
</dbReference>